<dbReference type="InterPro" id="IPR009057">
    <property type="entry name" value="Homeodomain-like_sf"/>
</dbReference>
<evidence type="ECO:0000259" key="6">
    <source>
        <dbReference type="PROSITE" id="PS50977"/>
    </source>
</evidence>
<gene>
    <name evidence="7" type="ORF">V2S66_23890</name>
</gene>
<proteinExistence type="predicted"/>
<keyword evidence="2 4" id="KW-0238">DNA-binding</keyword>
<feature type="compositionally biased region" description="Low complexity" evidence="5">
    <location>
        <begin position="1"/>
        <end position="42"/>
    </location>
</feature>
<sequence length="249" mass="25610">MSSSPGARQPAGRAGGPVVASEAGPEAGSGATAATGSPSAVAEPRLTRKGQATRARIVAAASALVFERGVAGTSTDDVRAAAGVSTSQIYHYFADKSALVRAVIAHQTEAVLDAQRPLLGRLDSMEALRAWRDLVVGLQRERQCEGGCPIGSLAGELAEIDPEARAELAAGFARWEDGIRSGLRAMRDRGELRPGADPDRLSLAILAALQGGLLLTQTRRETAPLEAALDTMLAHVADCLEDGAAAPAG</sequence>
<protein>
    <submittedName>
        <fullName evidence="7">TetR/AcrR family transcriptional regulator</fullName>
    </submittedName>
</protein>
<dbReference type="PRINTS" id="PR00455">
    <property type="entry name" value="HTHTETR"/>
</dbReference>
<dbReference type="PANTHER" id="PTHR47506">
    <property type="entry name" value="TRANSCRIPTIONAL REGULATORY PROTEIN"/>
    <property type="match status" value="1"/>
</dbReference>
<dbReference type="Pfam" id="PF00440">
    <property type="entry name" value="TetR_N"/>
    <property type="match status" value="1"/>
</dbReference>
<evidence type="ECO:0000313" key="7">
    <source>
        <dbReference type="EMBL" id="MEE4544996.1"/>
    </source>
</evidence>
<dbReference type="PANTHER" id="PTHR47506:SF3">
    <property type="entry name" value="HTH-TYPE TRANSCRIPTIONAL REGULATOR LMRA"/>
    <property type="match status" value="1"/>
</dbReference>
<keyword evidence="1" id="KW-0805">Transcription regulation</keyword>
<evidence type="ECO:0000256" key="2">
    <source>
        <dbReference type="ARBA" id="ARBA00023125"/>
    </source>
</evidence>
<dbReference type="Pfam" id="PF16925">
    <property type="entry name" value="TetR_C_13"/>
    <property type="match status" value="1"/>
</dbReference>
<comment type="caution">
    <text evidence="7">The sequence shown here is derived from an EMBL/GenBank/DDBJ whole genome shotgun (WGS) entry which is preliminary data.</text>
</comment>
<evidence type="ECO:0000256" key="3">
    <source>
        <dbReference type="ARBA" id="ARBA00023163"/>
    </source>
</evidence>
<evidence type="ECO:0000256" key="4">
    <source>
        <dbReference type="PROSITE-ProRule" id="PRU00335"/>
    </source>
</evidence>
<feature type="DNA-binding region" description="H-T-H motif" evidence="4">
    <location>
        <begin position="74"/>
        <end position="93"/>
    </location>
</feature>
<dbReference type="InterPro" id="IPR036271">
    <property type="entry name" value="Tet_transcr_reg_TetR-rel_C_sf"/>
</dbReference>
<keyword evidence="8" id="KW-1185">Reference proteome</keyword>
<dbReference type="SUPFAM" id="SSF46689">
    <property type="entry name" value="Homeodomain-like"/>
    <property type="match status" value="1"/>
</dbReference>
<dbReference type="InterPro" id="IPR001647">
    <property type="entry name" value="HTH_TetR"/>
</dbReference>
<dbReference type="InterPro" id="IPR011075">
    <property type="entry name" value="TetR_C"/>
</dbReference>
<evidence type="ECO:0000313" key="8">
    <source>
        <dbReference type="Proteomes" id="UP001344658"/>
    </source>
</evidence>
<dbReference type="EMBL" id="JAZEWV010000023">
    <property type="protein sequence ID" value="MEE4544996.1"/>
    <property type="molecule type" value="Genomic_DNA"/>
</dbReference>
<evidence type="ECO:0000256" key="1">
    <source>
        <dbReference type="ARBA" id="ARBA00023015"/>
    </source>
</evidence>
<organism evidence="7 8">
    <name type="scientific">Actinacidiphila polyblastidii</name>
    <dbReference type="NCBI Taxonomy" id="3110430"/>
    <lineage>
        <taxon>Bacteria</taxon>
        <taxon>Bacillati</taxon>
        <taxon>Actinomycetota</taxon>
        <taxon>Actinomycetes</taxon>
        <taxon>Kitasatosporales</taxon>
        <taxon>Streptomycetaceae</taxon>
        <taxon>Actinacidiphila</taxon>
    </lineage>
</organism>
<evidence type="ECO:0000256" key="5">
    <source>
        <dbReference type="SAM" id="MobiDB-lite"/>
    </source>
</evidence>
<dbReference type="Proteomes" id="UP001344658">
    <property type="component" value="Unassembled WGS sequence"/>
</dbReference>
<name>A0ABU7PGP4_9ACTN</name>
<keyword evidence="3" id="KW-0804">Transcription</keyword>
<dbReference type="PROSITE" id="PS50977">
    <property type="entry name" value="HTH_TETR_2"/>
    <property type="match status" value="1"/>
</dbReference>
<dbReference type="SUPFAM" id="SSF48498">
    <property type="entry name" value="Tetracyclin repressor-like, C-terminal domain"/>
    <property type="match status" value="1"/>
</dbReference>
<feature type="domain" description="HTH tetR-type" evidence="6">
    <location>
        <begin position="51"/>
        <end position="111"/>
    </location>
</feature>
<dbReference type="RefSeq" id="WP_330798244.1">
    <property type="nucleotide sequence ID" value="NZ_JAZEWV010000023.1"/>
</dbReference>
<accession>A0ABU7PGP4</accession>
<reference evidence="7 8" key="1">
    <citation type="submission" date="2023-12" db="EMBL/GenBank/DDBJ databases">
        <title>Streptomyces sp. V4-01.</title>
        <authorList>
            <person name="Somphong A."/>
            <person name="Phongsopitanun W."/>
        </authorList>
    </citation>
    <scope>NUCLEOTIDE SEQUENCE [LARGE SCALE GENOMIC DNA]</scope>
    <source>
        <strain evidence="7 8">V4-01</strain>
    </source>
</reference>
<feature type="region of interest" description="Disordered" evidence="5">
    <location>
        <begin position="1"/>
        <end position="48"/>
    </location>
</feature>
<dbReference type="Gene3D" id="1.10.357.10">
    <property type="entry name" value="Tetracycline Repressor, domain 2"/>
    <property type="match status" value="1"/>
</dbReference>